<name>A0ABR8LSX2_9FLAO</name>
<reference evidence="1 2" key="1">
    <citation type="submission" date="2020-09" db="EMBL/GenBank/DDBJ databases">
        <title>Bacillus nautilus sp. nov., Chryseoglobus crepusculi sp. nov, and Psychrobacter noctis sp. nov., isolated from deep-sea sponges from the equatorial Atlantic.</title>
        <authorList>
            <person name="Stennett H.L."/>
            <person name="Williams S.E."/>
        </authorList>
    </citation>
    <scope>NUCLEOTIDE SEQUENCE [LARGE SCALE GENOMIC DNA]</scope>
    <source>
        <strain evidence="1 2">28M-24</strain>
    </source>
</reference>
<dbReference type="InterPro" id="IPR029069">
    <property type="entry name" value="HotDog_dom_sf"/>
</dbReference>
<sequence>MKTHSQTLIVTKNDLDDLNHVNNVRYIDWVNQIAKSHWQTQAKSHMLSNYYWVLLSHHIDYKHQIILKDTVTLKTYVKACEGVTSIRVVEILVGNKICAYSETKWCFINATTNKPSRITTEIIDLFQ</sequence>
<keyword evidence="2" id="KW-1185">Reference proteome</keyword>
<dbReference type="EMBL" id="JACXXH010000001">
    <property type="protein sequence ID" value="MBD3862209.1"/>
    <property type="molecule type" value="Genomic_DNA"/>
</dbReference>
<dbReference type="CDD" id="cd00586">
    <property type="entry name" value="4HBT"/>
    <property type="match status" value="1"/>
</dbReference>
<dbReference type="SUPFAM" id="SSF54637">
    <property type="entry name" value="Thioesterase/thiol ester dehydrase-isomerase"/>
    <property type="match status" value="1"/>
</dbReference>
<protein>
    <submittedName>
        <fullName evidence="1">Thioesterase family protein</fullName>
    </submittedName>
</protein>
<gene>
    <name evidence="1" type="ORF">IEG06_02015</name>
</gene>
<dbReference type="RefSeq" id="WP_191100853.1">
    <property type="nucleotide sequence ID" value="NZ_JACXXH010000001.1"/>
</dbReference>
<comment type="caution">
    <text evidence="1">The sequence shown here is derived from an EMBL/GenBank/DDBJ whole genome shotgun (WGS) entry which is preliminary data.</text>
</comment>
<proteinExistence type="predicted"/>
<dbReference type="Pfam" id="PF13279">
    <property type="entry name" value="4HBT_2"/>
    <property type="match status" value="1"/>
</dbReference>
<organism evidence="1 2">
    <name type="scientific">Olleya marilimosa</name>
    <dbReference type="NCBI Taxonomy" id="272164"/>
    <lineage>
        <taxon>Bacteria</taxon>
        <taxon>Pseudomonadati</taxon>
        <taxon>Bacteroidota</taxon>
        <taxon>Flavobacteriia</taxon>
        <taxon>Flavobacteriales</taxon>
        <taxon>Flavobacteriaceae</taxon>
    </lineage>
</organism>
<accession>A0ABR8LSX2</accession>
<evidence type="ECO:0000313" key="2">
    <source>
        <dbReference type="Proteomes" id="UP000627521"/>
    </source>
</evidence>
<dbReference type="Proteomes" id="UP000627521">
    <property type="component" value="Unassembled WGS sequence"/>
</dbReference>
<dbReference type="Gene3D" id="3.10.129.10">
    <property type="entry name" value="Hotdog Thioesterase"/>
    <property type="match status" value="1"/>
</dbReference>
<evidence type="ECO:0000313" key="1">
    <source>
        <dbReference type="EMBL" id="MBD3862209.1"/>
    </source>
</evidence>